<proteinExistence type="inferred from homology"/>
<dbReference type="RefSeq" id="WP_320499070.1">
    <property type="nucleotide sequence ID" value="NZ_JAXCLX010000001.1"/>
</dbReference>
<gene>
    <name evidence="2" type="ORF">SMD31_02365</name>
</gene>
<evidence type="ECO:0000313" key="2">
    <source>
        <dbReference type="EMBL" id="MDY0870741.1"/>
    </source>
</evidence>
<organism evidence="2 3">
    <name type="scientific">Dongia rigui</name>
    <dbReference type="NCBI Taxonomy" id="940149"/>
    <lineage>
        <taxon>Bacteria</taxon>
        <taxon>Pseudomonadati</taxon>
        <taxon>Pseudomonadota</taxon>
        <taxon>Alphaproteobacteria</taxon>
        <taxon>Rhodospirillales</taxon>
        <taxon>Dongiaceae</taxon>
        <taxon>Dongia</taxon>
    </lineage>
</organism>
<comment type="caution">
    <text evidence="2">The sequence shown here is derived from an EMBL/GenBank/DDBJ whole genome shotgun (WGS) entry which is preliminary data.</text>
</comment>
<dbReference type="InterPro" id="IPR016117">
    <property type="entry name" value="ArgJ-like_dom_sf"/>
</dbReference>
<dbReference type="Proteomes" id="UP001271769">
    <property type="component" value="Unassembled WGS sequence"/>
</dbReference>
<keyword evidence="3" id="KW-1185">Reference proteome</keyword>
<dbReference type="PANTHER" id="PTHR36512">
    <property type="entry name" value="D-AMINOPEPTIDASE"/>
    <property type="match status" value="1"/>
</dbReference>
<name>A0ABU5DTU1_9PROT</name>
<dbReference type="EMBL" id="JAXCLX010000001">
    <property type="protein sequence ID" value="MDY0870741.1"/>
    <property type="molecule type" value="Genomic_DNA"/>
</dbReference>
<evidence type="ECO:0000313" key="3">
    <source>
        <dbReference type="Proteomes" id="UP001271769"/>
    </source>
</evidence>
<dbReference type="Pfam" id="PF03576">
    <property type="entry name" value="Peptidase_S58"/>
    <property type="match status" value="1"/>
</dbReference>
<dbReference type="SUPFAM" id="SSF56266">
    <property type="entry name" value="DmpA/ArgJ-like"/>
    <property type="match status" value="1"/>
</dbReference>
<evidence type="ECO:0000256" key="1">
    <source>
        <dbReference type="ARBA" id="ARBA00007068"/>
    </source>
</evidence>
<dbReference type="PANTHER" id="PTHR36512:SF3">
    <property type="entry name" value="BLR5678 PROTEIN"/>
    <property type="match status" value="1"/>
</dbReference>
<accession>A0ABU5DTU1</accession>
<dbReference type="InterPro" id="IPR005321">
    <property type="entry name" value="Peptidase_S58_DmpA"/>
</dbReference>
<reference evidence="2 3" key="1">
    <citation type="journal article" date="2013" name="Antonie Van Leeuwenhoek">
        <title>Dongia rigui sp. nov., isolated from freshwater of a large wetland in Korea.</title>
        <authorList>
            <person name="Baik K.S."/>
            <person name="Hwang Y.M."/>
            <person name="Choi J.S."/>
            <person name="Kwon J."/>
            <person name="Seong C.N."/>
        </authorList>
    </citation>
    <scope>NUCLEOTIDE SEQUENCE [LARGE SCALE GENOMIC DNA]</scope>
    <source>
        <strain evidence="2 3">04SU4-P</strain>
    </source>
</reference>
<comment type="similarity">
    <text evidence="1">Belongs to the peptidase S58 family.</text>
</comment>
<protein>
    <submittedName>
        <fullName evidence="2">P1 family peptidase</fullName>
    </submittedName>
</protein>
<sequence>MPSQLRRLAKRASIGIGRNGTPGGNNSGDIFLAISTANDRTRQASMTPIQNMEFIADEGCDAFYLAAVEAIEEAVVNALVAAEDMATFKPSGRLCKAIDHTELARLFRKVSALNEFMT</sequence>
<dbReference type="Gene3D" id="3.60.70.12">
    <property type="entry name" value="L-amino peptidase D-ALA esterase/amidase"/>
    <property type="match status" value="1"/>
</dbReference>